<comment type="caution">
    <text evidence="7">The sequence shown here is derived from an EMBL/GenBank/DDBJ whole genome shotgun (WGS) entry which is preliminary data.</text>
</comment>
<dbReference type="GO" id="GO:0006364">
    <property type="term" value="P:rRNA processing"/>
    <property type="evidence" value="ECO:0007669"/>
    <property type="project" value="UniProtKB-KW"/>
</dbReference>
<evidence type="ECO:0000256" key="5">
    <source>
        <dbReference type="ARBA" id="ARBA00022691"/>
    </source>
</evidence>
<evidence type="ECO:0000313" key="8">
    <source>
        <dbReference type="Proteomes" id="UP000481252"/>
    </source>
</evidence>
<dbReference type="GO" id="GO:0003676">
    <property type="term" value="F:nucleic acid binding"/>
    <property type="evidence" value="ECO:0007669"/>
    <property type="project" value="InterPro"/>
</dbReference>
<keyword evidence="1" id="KW-0963">Cytoplasm</keyword>
<dbReference type="PROSITE" id="PS00092">
    <property type="entry name" value="N6_MTASE"/>
    <property type="match status" value="1"/>
</dbReference>
<dbReference type="InterPro" id="IPR046977">
    <property type="entry name" value="RsmC/RlmG"/>
</dbReference>
<evidence type="ECO:0000256" key="2">
    <source>
        <dbReference type="ARBA" id="ARBA00022552"/>
    </source>
</evidence>
<dbReference type="CDD" id="cd02440">
    <property type="entry name" value="AdoMet_MTases"/>
    <property type="match status" value="1"/>
</dbReference>
<sequence length="339" mass="36909">MSRDALKTLFHPFEAELLAAPGKGEKVLFLGAEPGFQRPEDFDADLSMVQGFRPYVRGLEAGGYAVSPRAEGENFDAALVLCGRHRGANELLIADALQRVRTDGLIVVAGSKDDGIASLRKRLDEMVAIDGHAPKHHGVAFWFRRPSNVAQAIELLRAGNGETIVDGRFHTAPGMFSAGEIDAGSRLLVENLPKKITGAVADFCAGWGYIAAELAAHYAKISTLDLYEADFASLEAARRNVVATASLVPRFFWHDLSAEQVAHRYDLIVMNPPFHQRRTAEPDIGQGMIRAAAAALKPGGRLVMVANRQLPYEKTLSEAFSAQEEICRTGMFKVLGARR</sequence>
<keyword evidence="5" id="KW-0949">S-adenosyl-L-methionine</keyword>
<dbReference type="RefSeq" id="WP_165118908.1">
    <property type="nucleotide sequence ID" value="NZ_JAAKZG010000006.1"/>
</dbReference>
<dbReference type="InterPro" id="IPR029063">
    <property type="entry name" value="SAM-dependent_MTases_sf"/>
</dbReference>
<dbReference type="PANTHER" id="PTHR47816:SF4">
    <property type="entry name" value="RIBOSOMAL RNA SMALL SUBUNIT METHYLTRANSFERASE C"/>
    <property type="match status" value="1"/>
</dbReference>
<evidence type="ECO:0000256" key="3">
    <source>
        <dbReference type="ARBA" id="ARBA00022603"/>
    </source>
</evidence>
<evidence type="ECO:0000256" key="1">
    <source>
        <dbReference type="ARBA" id="ARBA00022490"/>
    </source>
</evidence>
<dbReference type="InterPro" id="IPR002052">
    <property type="entry name" value="DNA_methylase_N6_adenine_CS"/>
</dbReference>
<reference evidence="7 8" key="1">
    <citation type="submission" date="2020-02" db="EMBL/GenBank/DDBJ databases">
        <title>Genome sequence of the type strain CGMCC 1.15528 of Mesorhizobium zhangyense.</title>
        <authorList>
            <person name="Gao J."/>
            <person name="Sun J."/>
        </authorList>
    </citation>
    <scope>NUCLEOTIDE SEQUENCE [LARGE SCALE GENOMIC DNA]</scope>
    <source>
        <strain evidence="7 8">CGMCC 1.15528</strain>
    </source>
</reference>
<evidence type="ECO:0000313" key="7">
    <source>
        <dbReference type="EMBL" id="NGN42525.1"/>
    </source>
</evidence>
<keyword evidence="8" id="KW-1185">Reference proteome</keyword>
<evidence type="ECO:0000256" key="4">
    <source>
        <dbReference type="ARBA" id="ARBA00022679"/>
    </source>
</evidence>
<organism evidence="7 8">
    <name type="scientific">Mesorhizobium zhangyense</name>
    <dbReference type="NCBI Taxonomy" id="1776730"/>
    <lineage>
        <taxon>Bacteria</taxon>
        <taxon>Pseudomonadati</taxon>
        <taxon>Pseudomonadota</taxon>
        <taxon>Alphaproteobacteria</taxon>
        <taxon>Hyphomicrobiales</taxon>
        <taxon>Phyllobacteriaceae</taxon>
        <taxon>Mesorhizobium</taxon>
    </lineage>
</organism>
<keyword evidence="4 7" id="KW-0808">Transferase</keyword>
<dbReference type="Gene3D" id="3.40.50.150">
    <property type="entry name" value="Vaccinia Virus protein VP39"/>
    <property type="match status" value="2"/>
</dbReference>
<dbReference type="Proteomes" id="UP000481252">
    <property type="component" value="Unassembled WGS sequence"/>
</dbReference>
<feature type="domain" description="Methyltransferase small" evidence="6">
    <location>
        <begin position="168"/>
        <end position="335"/>
    </location>
</feature>
<dbReference type="GO" id="GO:0008757">
    <property type="term" value="F:S-adenosylmethionine-dependent methyltransferase activity"/>
    <property type="evidence" value="ECO:0007669"/>
    <property type="project" value="InterPro"/>
</dbReference>
<keyword evidence="2" id="KW-0698">rRNA processing</keyword>
<dbReference type="PANTHER" id="PTHR47816">
    <property type="entry name" value="RIBOSOMAL RNA SMALL SUBUNIT METHYLTRANSFERASE C"/>
    <property type="match status" value="1"/>
</dbReference>
<dbReference type="EMBL" id="JAAKZG010000006">
    <property type="protein sequence ID" value="NGN42525.1"/>
    <property type="molecule type" value="Genomic_DNA"/>
</dbReference>
<dbReference type="GO" id="GO:0032259">
    <property type="term" value="P:methylation"/>
    <property type="evidence" value="ECO:0007669"/>
    <property type="project" value="UniProtKB-KW"/>
</dbReference>
<keyword evidence="3 7" id="KW-0489">Methyltransferase</keyword>
<accession>A0A7C9V756</accession>
<name>A0A7C9V756_9HYPH</name>
<gene>
    <name evidence="7" type="ORF">G6N74_15760</name>
</gene>
<proteinExistence type="predicted"/>
<dbReference type="InterPro" id="IPR007848">
    <property type="entry name" value="Small_mtfrase_dom"/>
</dbReference>
<evidence type="ECO:0000259" key="6">
    <source>
        <dbReference type="Pfam" id="PF05175"/>
    </source>
</evidence>
<dbReference type="GO" id="GO:0008170">
    <property type="term" value="F:N-methyltransferase activity"/>
    <property type="evidence" value="ECO:0007669"/>
    <property type="project" value="UniProtKB-ARBA"/>
</dbReference>
<dbReference type="SUPFAM" id="SSF53335">
    <property type="entry name" value="S-adenosyl-L-methionine-dependent methyltransferases"/>
    <property type="match status" value="1"/>
</dbReference>
<dbReference type="Pfam" id="PF05175">
    <property type="entry name" value="MTS"/>
    <property type="match status" value="1"/>
</dbReference>
<dbReference type="AlphaFoldDB" id="A0A7C9V756"/>
<protein>
    <submittedName>
        <fullName evidence="7">Class I SAM-dependent methyltransferase</fullName>
    </submittedName>
</protein>